<name>A0A938X7Q1_9FIRM</name>
<comment type="caution">
    <text evidence="2">The sequence shown here is derived from an EMBL/GenBank/DDBJ whole genome shotgun (WGS) entry which is preliminary data.</text>
</comment>
<feature type="transmembrane region" description="Helical" evidence="1">
    <location>
        <begin position="172"/>
        <end position="190"/>
    </location>
</feature>
<dbReference type="Proteomes" id="UP000774750">
    <property type="component" value="Unassembled WGS sequence"/>
</dbReference>
<feature type="transmembrane region" description="Helical" evidence="1">
    <location>
        <begin position="370"/>
        <end position="392"/>
    </location>
</feature>
<protein>
    <submittedName>
        <fullName evidence="2">YibE/F family protein</fullName>
    </submittedName>
</protein>
<dbReference type="Pfam" id="PF07907">
    <property type="entry name" value="YibE_F"/>
    <property type="match status" value="1"/>
</dbReference>
<dbReference type="InterPro" id="IPR012507">
    <property type="entry name" value="YibE_F"/>
</dbReference>
<sequence length="402" mass="42547">MLKKLYGKLEISINALESWMKERKNLAGLLVGIVILGGLIGCAIWLNQPVEGEVPTSASQMAYEKASVTAVLEDGAVPDYEDAEGRRVGTQELEIRILTGTHKGEIMSLTNYMSALFNVDVEKGDQIIVRIMTDEDGSYYASLFNYNRGIVLGVFVLIFFILLAVLGGKKGLGALLGLLFTLASIWFVLIPCLIRGIPAIAATVGIVAVTAAGALVLLNGFSLKTLCSVLGCVIGVVAAGGIAALVGNITPMNGFNMPEAENLLLYGADKGMKISGLLVCGVLISALGAVMDVALGIASSIWELHEQNPSLPGRALFRSGMHIGRDAMGTMANTLILAFAGSSLNMLILVQTYDIPFIQLINTDYICIEIIQSVAGALGILLTVPIVAFISARLMARGKRVS</sequence>
<evidence type="ECO:0000256" key="1">
    <source>
        <dbReference type="SAM" id="Phobius"/>
    </source>
</evidence>
<dbReference type="PANTHER" id="PTHR41771">
    <property type="entry name" value="MEMBRANE PROTEIN-RELATED"/>
    <property type="match status" value="1"/>
</dbReference>
<gene>
    <name evidence="2" type="ORF">H6A12_07755</name>
</gene>
<dbReference type="RefSeq" id="WP_204446584.1">
    <property type="nucleotide sequence ID" value="NZ_JACJKY010000010.1"/>
</dbReference>
<keyword evidence="1" id="KW-0472">Membrane</keyword>
<evidence type="ECO:0000313" key="2">
    <source>
        <dbReference type="EMBL" id="MBM6921044.1"/>
    </source>
</evidence>
<reference evidence="2" key="2">
    <citation type="journal article" date="2021" name="Sci. Rep.">
        <title>The distribution of antibiotic resistance genes in chicken gut microbiota commensals.</title>
        <authorList>
            <person name="Juricova H."/>
            <person name="Matiasovicova J."/>
            <person name="Kubasova T."/>
            <person name="Cejkova D."/>
            <person name="Rychlik I."/>
        </authorList>
    </citation>
    <scope>NUCLEOTIDE SEQUENCE</scope>
    <source>
        <strain evidence="2">An559</strain>
    </source>
</reference>
<evidence type="ECO:0000313" key="3">
    <source>
        <dbReference type="Proteomes" id="UP000774750"/>
    </source>
</evidence>
<dbReference type="PANTHER" id="PTHR41771:SF1">
    <property type="entry name" value="MEMBRANE PROTEIN"/>
    <property type="match status" value="1"/>
</dbReference>
<dbReference type="AlphaFoldDB" id="A0A938X7Q1"/>
<keyword evidence="1" id="KW-1133">Transmembrane helix</keyword>
<feature type="transmembrane region" description="Helical" evidence="1">
    <location>
        <begin position="196"/>
        <end position="218"/>
    </location>
</feature>
<reference evidence="2" key="1">
    <citation type="submission" date="2020-08" db="EMBL/GenBank/DDBJ databases">
        <authorList>
            <person name="Cejkova D."/>
            <person name="Kubasova T."/>
            <person name="Jahodarova E."/>
            <person name="Rychlik I."/>
        </authorList>
    </citation>
    <scope>NUCLEOTIDE SEQUENCE</scope>
    <source>
        <strain evidence="2">An559</strain>
    </source>
</reference>
<proteinExistence type="predicted"/>
<keyword evidence="3" id="KW-1185">Reference proteome</keyword>
<keyword evidence="1" id="KW-0812">Transmembrane</keyword>
<feature type="transmembrane region" description="Helical" evidence="1">
    <location>
        <begin position="327"/>
        <end position="350"/>
    </location>
</feature>
<feature type="transmembrane region" description="Helical" evidence="1">
    <location>
        <begin position="146"/>
        <end position="165"/>
    </location>
</feature>
<feature type="transmembrane region" description="Helical" evidence="1">
    <location>
        <begin position="225"/>
        <end position="247"/>
    </location>
</feature>
<accession>A0A938X7Q1</accession>
<feature type="transmembrane region" description="Helical" evidence="1">
    <location>
        <begin position="274"/>
        <end position="298"/>
    </location>
</feature>
<organism evidence="2 3">
    <name type="scientific">Merdimmobilis hominis</name>
    <dbReference type="NCBI Taxonomy" id="2897707"/>
    <lineage>
        <taxon>Bacteria</taxon>
        <taxon>Bacillati</taxon>
        <taxon>Bacillota</taxon>
        <taxon>Clostridia</taxon>
        <taxon>Eubacteriales</taxon>
        <taxon>Oscillospiraceae</taxon>
        <taxon>Merdimmobilis</taxon>
    </lineage>
</organism>
<feature type="transmembrane region" description="Helical" evidence="1">
    <location>
        <begin position="26"/>
        <end position="46"/>
    </location>
</feature>
<dbReference type="EMBL" id="JACJKY010000010">
    <property type="protein sequence ID" value="MBM6921044.1"/>
    <property type="molecule type" value="Genomic_DNA"/>
</dbReference>